<organism evidence="1 2">
    <name type="scientific">Scophthalmus maximus</name>
    <name type="common">Turbot</name>
    <name type="synonym">Psetta maxima</name>
    <dbReference type="NCBI Taxonomy" id="52904"/>
    <lineage>
        <taxon>Eukaryota</taxon>
        <taxon>Metazoa</taxon>
        <taxon>Chordata</taxon>
        <taxon>Craniata</taxon>
        <taxon>Vertebrata</taxon>
        <taxon>Euteleostomi</taxon>
        <taxon>Actinopterygii</taxon>
        <taxon>Neopterygii</taxon>
        <taxon>Teleostei</taxon>
        <taxon>Neoteleostei</taxon>
        <taxon>Acanthomorphata</taxon>
        <taxon>Carangaria</taxon>
        <taxon>Pleuronectiformes</taxon>
        <taxon>Pleuronectoidei</taxon>
        <taxon>Scophthalmidae</taxon>
        <taxon>Scophthalmus</taxon>
    </lineage>
</organism>
<protein>
    <submittedName>
        <fullName evidence="1">Uncharacterized protein</fullName>
    </submittedName>
</protein>
<evidence type="ECO:0000313" key="1">
    <source>
        <dbReference type="EMBL" id="KAF0041890.1"/>
    </source>
</evidence>
<name>A0A6A4TDK1_SCOMX</name>
<proteinExistence type="predicted"/>
<reference evidence="1 2" key="1">
    <citation type="submission" date="2019-06" db="EMBL/GenBank/DDBJ databases">
        <title>Draft genomes of female and male turbot (Scophthalmus maximus).</title>
        <authorList>
            <person name="Xu H."/>
            <person name="Xu X.-W."/>
            <person name="Shao C."/>
            <person name="Chen S."/>
        </authorList>
    </citation>
    <scope>NUCLEOTIDE SEQUENCE [LARGE SCALE GENOMIC DNA]</scope>
    <source>
        <strain evidence="1">Ysfricsl-2016a</strain>
        <tissue evidence="1">Blood</tissue>
    </source>
</reference>
<gene>
    <name evidence="1" type="ORF">F2P81_005422</name>
</gene>
<dbReference type="EMBL" id="VEVO01000005">
    <property type="protein sequence ID" value="KAF0041890.1"/>
    <property type="molecule type" value="Genomic_DNA"/>
</dbReference>
<evidence type="ECO:0000313" key="2">
    <source>
        <dbReference type="Proteomes" id="UP000438429"/>
    </source>
</evidence>
<accession>A0A6A4TDK1</accession>
<sequence>MCQPSADTCRINPSIGVTRSSFAVFIRMCSICEQTSTYTDRPVHQKTGARYASCAIPGQSSNFSTENNRKVCDVWTVDSLWRACASTGE</sequence>
<comment type="caution">
    <text evidence="1">The sequence shown here is derived from an EMBL/GenBank/DDBJ whole genome shotgun (WGS) entry which is preliminary data.</text>
</comment>
<dbReference type="AlphaFoldDB" id="A0A6A4TDK1"/>
<dbReference type="Proteomes" id="UP000438429">
    <property type="component" value="Unassembled WGS sequence"/>
</dbReference>